<reference evidence="1" key="1">
    <citation type="journal article" date="2014" name="Front. Microbiol.">
        <title>High frequency of phylogenetically diverse reductive dehalogenase-homologous genes in deep subseafloor sedimentary metagenomes.</title>
        <authorList>
            <person name="Kawai M."/>
            <person name="Futagami T."/>
            <person name="Toyoda A."/>
            <person name="Takaki Y."/>
            <person name="Nishi S."/>
            <person name="Hori S."/>
            <person name="Arai W."/>
            <person name="Tsubouchi T."/>
            <person name="Morono Y."/>
            <person name="Uchiyama I."/>
            <person name="Ito T."/>
            <person name="Fujiyama A."/>
            <person name="Inagaki F."/>
            <person name="Takami H."/>
        </authorList>
    </citation>
    <scope>NUCLEOTIDE SEQUENCE</scope>
    <source>
        <strain evidence="1">Expedition CK06-06</strain>
    </source>
</reference>
<dbReference type="EMBL" id="BARS01023177">
    <property type="protein sequence ID" value="GAG08507.1"/>
    <property type="molecule type" value="Genomic_DNA"/>
</dbReference>
<accession>X0VB28</accession>
<organism evidence="1">
    <name type="scientific">marine sediment metagenome</name>
    <dbReference type="NCBI Taxonomy" id="412755"/>
    <lineage>
        <taxon>unclassified sequences</taxon>
        <taxon>metagenomes</taxon>
        <taxon>ecological metagenomes</taxon>
    </lineage>
</organism>
<protein>
    <submittedName>
        <fullName evidence="1">Uncharacterized protein</fullName>
    </submittedName>
</protein>
<proteinExistence type="predicted"/>
<evidence type="ECO:0000313" key="1">
    <source>
        <dbReference type="EMBL" id="GAG08507.1"/>
    </source>
</evidence>
<dbReference type="AlphaFoldDB" id="X0VB28"/>
<sequence>NMKKVIMTVSDNGEIPERSLQAYVNSDFPDDWSLETDYGNNSNKGGFLIEVVKDAGYYSVRIELFDSGEEVDENFRSFELTKNFILNYFK</sequence>
<comment type="caution">
    <text evidence="1">The sequence shown here is derived from an EMBL/GenBank/DDBJ whole genome shotgun (WGS) entry which is preliminary data.</text>
</comment>
<name>X0VB28_9ZZZZ</name>
<gene>
    <name evidence="1" type="ORF">S01H1_36933</name>
</gene>
<feature type="non-terminal residue" evidence="1">
    <location>
        <position position="1"/>
    </location>
</feature>